<dbReference type="Pfam" id="PF24626">
    <property type="entry name" value="SH3_Tf2-1"/>
    <property type="match status" value="1"/>
</dbReference>
<dbReference type="EMBL" id="QJKJ01001293">
    <property type="protein sequence ID" value="RDY08349.1"/>
    <property type="molecule type" value="Genomic_DNA"/>
</dbReference>
<dbReference type="Gene3D" id="3.30.420.10">
    <property type="entry name" value="Ribonuclease H-like superfamily/Ribonuclease H"/>
    <property type="match status" value="2"/>
</dbReference>
<dbReference type="InterPro" id="IPR012337">
    <property type="entry name" value="RNaseH-like_sf"/>
</dbReference>
<dbReference type="GO" id="GO:0003676">
    <property type="term" value="F:nucleic acid binding"/>
    <property type="evidence" value="ECO:0007669"/>
    <property type="project" value="InterPro"/>
</dbReference>
<gene>
    <name evidence="2" type="ORF">CR513_07436</name>
</gene>
<sequence>MAKSKASSNGLYTFLPIPIAPWIDISMDFVLGLPRTHNERDSIFVVMDRFSKMTHIIPCHKTDDAFHIANLLFGEVVRLHGLPKSILLRCFVGKNLKTLETWLLHIDFAFNRVVNKTISYIPFELVYGCNLLSPLDLVSFPISSKANHECLSKTQSMVSLDERAKMFLERQGKRYVERVNTDKEGRVYAKGDLVWIHLQKERFPTLRKSKLLPRGAGPFPVLKRINHNAYVLDIPQEYGGMGDLNLRINSFQEGESDTNKGE</sequence>
<dbReference type="STRING" id="157652.A0A371I012"/>
<proteinExistence type="predicted"/>
<accession>A0A371I012</accession>
<evidence type="ECO:0000259" key="1">
    <source>
        <dbReference type="Pfam" id="PF24626"/>
    </source>
</evidence>
<feature type="non-terminal residue" evidence="2">
    <location>
        <position position="1"/>
    </location>
</feature>
<protein>
    <recommendedName>
        <fullName evidence="1">Tf2-1-like SH3-like domain-containing protein</fullName>
    </recommendedName>
</protein>
<keyword evidence="3" id="KW-1185">Reference proteome</keyword>
<evidence type="ECO:0000313" key="3">
    <source>
        <dbReference type="Proteomes" id="UP000257109"/>
    </source>
</evidence>
<dbReference type="SUPFAM" id="SSF53098">
    <property type="entry name" value="Ribonuclease H-like"/>
    <property type="match status" value="1"/>
</dbReference>
<dbReference type="OrthoDB" id="1935586at2759"/>
<organism evidence="2 3">
    <name type="scientific">Mucuna pruriens</name>
    <name type="common">Velvet bean</name>
    <name type="synonym">Dolichos pruriens</name>
    <dbReference type="NCBI Taxonomy" id="157652"/>
    <lineage>
        <taxon>Eukaryota</taxon>
        <taxon>Viridiplantae</taxon>
        <taxon>Streptophyta</taxon>
        <taxon>Embryophyta</taxon>
        <taxon>Tracheophyta</taxon>
        <taxon>Spermatophyta</taxon>
        <taxon>Magnoliopsida</taxon>
        <taxon>eudicotyledons</taxon>
        <taxon>Gunneridae</taxon>
        <taxon>Pentapetalae</taxon>
        <taxon>rosids</taxon>
        <taxon>fabids</taxon>
        <taxon>Fabales</taxon>
        <taxon>Fabaceae</taxon>
        <taxon>Papilionoideae</taxon>
        <taxon>50 kb inversion clade</taxon>
        <taxon>NPAAA clade</taxon>
        <taxon>indigoferoid/millettioid clade</taxon>
        <taxon>Phaseoleae</taxon>
        <taxon>Mucuna</taxon>
    </lineage>
</organism>
<comment type="caution">
    <text evidence="2">The sequence shown here is derived from an EMBL/GenBank/DDBJ whole genome shotgun (WGS) entry which is preliminary data.</text>
</comment>
<dbReference type="Proteomes" id="UP000257109">
    <property type="component" value="Unassembled WGS sequence"/>
</dbReference>
<reference evidence="2" key="1">
    <citation type="submission" date="2018-05" db="EMBL/GenBank/DDBJ databases">
        <title>Draft genome of Mucuna pruriens seed.</title>
        <authorList>
            <person name="Nnadi N.E."/>
            <person name="Vos R."/>
            <person name="Hasami M.H."/>
            <person name="Devisetty U.K."/>
            <person name="Aguiy J.C."/>
        </authorList>
    </citation>
    <scope>NUCLEOTIDE SEQUENCE [LARGE SCALE GENOMIC DNA]</scope>
    <source>
        <strain evidence="2">JCA_2017</strain>
    </source>
</reference>
<name>A0A371I012_MUCPR</name>
<dbReference type="AlphaFoldDB" id="A0A371I012"/>
<dbReference type="PANTHER" id="PTHR35046">
    <property type="entry name" value="ZINC KNUCKLE (CCHC-TYPE) FAMILY PROTEIN"/>
    <property type="match status" value="1"/>
</dbReference>
<feature type="domain" description="Tf2-1-like SH3-like" evidence="1">
    <location>
        <begin position="191"/>
        <end position="239"/>
    </location>
</feature>
<dbReference type="InterPro" id="IPR036397">
    <property type="entry name" value="RNaseH_sf"/>
</dbReference>
<dbReference type="InterPro" id="IPR056924">
    <property type="entry name" value="SH3_Tf2-1"/>
</dbReference>
<evidence type="ECO:0000313" key="2">
    <source>
        <dbReference type="EMBL" id="RDY08349.1"/>
    </source>
</evidence>
<dbReference type="PANTHER" id="PTHR35046:SF9">
    <property type="entry name" value="RNA-DIRECTED DNA POLYMERASE"/>
    <property type="match status" value="1"/>
</dbReference>